<sequence>MMRPEEVEKARVQAPKRPPGQHPGEVLHQRRSFPFSKMGTVQLTLAGLLLIGAVGYFTLYVKSKPEATASDVAKAAAGTPDSDRVLREQKR</sequence>
<feature type="compositionally biased region" description="Basic and acidic residues" evidence="1">
    <location>
        <begin position="81"/>
        <end position="91"/>
    </location>
</feature>
<feature type="compositionally biased region" description="Basic and acidic residues" evidence="1">
    <location>
        <begin position="1"/>
        <end position="11"/>
    </location>
</feature>
<organism evidence="3">
    <name type="scientific">Nymphaea colorata</name>
    <name type="common">pocket water lily</name>
    <dbReference type="NCBI Taxonomy" id="210225"/>
    <lineage>
        <taxon>Eukaryota</taxon>
        <taxon>Viridiplantae</taxon>
        <taxon>Streptophyta</taxon>
        <taxon>Embryophyta</taxon>
        <taxon>Tracheophyta</taxon>
        <taxon>Spermatophyta</taxon>
        <taxon>Magnoliopsida</taxon>
        <taxon>Nymphaeales</taxon>
        <taxon>Nymphaeaceae</taxon>
        <taxon>Nymphaea</taxon>
    </lineage>
</organism>
<dbReference type="OrthoDB" id="1892673at2759"/>
<feature type="transmembrane region" description="Helical" evidence="2">
    <location>
        <begin position="41"/>
        <end position="61"/>
    </location>
</feature>
<keyword evidence="2" id="KW-1133">Transmembrane helix</keyword>
<accession>A0A5K1BXG4</accession>
<feature type="region of interest" description="Disordered" evidence="1">
    <location>
        <begin position="1"/>
        <end position="27"/>
    </location>
</feature>
<feature type="region of interest" description="Disordered" evidence="1">
    <location>
        <begin position="68"/>
        <end position="91"/>
    </location>
</feature>
<dbReference type="Gramene" id="NC3G0226840.1">
    <property type="protein sequence ID" value="NC3G0226840.1:cds"/>
    <property type="gene ID" value="NC3G0226840"/>
</dbReference>
<evidence type="ECO:0000256" key="2">
    <source>
        <dbReference type="SAM" id="Phobius"/>
    </source>
</evidence>
<keyword evidence="2" id="KW-0812">Transmembrane</keyword>
<dbReference type="EMBL" id="LR721781">
    <property type="protein sequence ID" value="VVW19759.1"/>
    <property type="molecule type" value="Genomic_DNA"/>
</dbReference>
<dbReference type="AlphaFoldDB" id="A0A5K1BXG4"/>
<evidence type="ECO:0000256" key="1">
    <source>
        <dbReference type="SAM" id="MobiDB-lite"/>
    </source>
</evidence>
<protein>
    <submittedName>
        <fullName evidence="3">Uncharacterized protein</fullName>
    </submittedName>
</protein>
<evidence type="ECO:0000313" key="3">
    <source>
        <dbReference type="EMBL" id="VVW19759.1"/>
    </source>
</evidence>
<proteinExistence type="predicted"/>
<keyword evidence="2" id="KW-0472">Membrane</keyword>
<name>A0A5K1BXG4_9MAGN</name>
<dbReference type="OMA" id="MADTHKM"/>
<reference evidence="3" key="1">
    <citation type="submission" date="2019-09" db="EMBL/GenBank/DDBJ databases">
        <authorList>
            <person name="Zhang L."/>
        </authorList>
    </citation>
    <scope>NUCLEOTIDE SEQUENCE</scope>
</reference>
<gene>
    <name evidence="3" type="ORF">NYM_LOCUS15989</name>
</gene>